<dbReference type="InterPro" id="IPR003325">
    <property type="entry name" value="TerD"/>
</dbReference>
<name>A0A5S4ZRF3_9FIRM</name>
<keyword evidence="4" id="KW-1185">Reference proteome</keyword>
<evidence type="ECO:0000313" key="3">
    <source>
        <dbReference type="EMBL" id="TYO95307.1"/>
    </source>
</evidence>
<dbReference type="AlphaFoldDB" id="A0A5S4ZRF3"/>
<feature type="compositionally biased region" description="Polar residues" evidence="1">
    <location>
        <begin position="220"/>
        <end position="242"/>
    </location>
</feature>
<dbReference type="EMBL" id="VNHM01000008">
    <property type="protein sequence ID" value="TYO95307.1"/>
    <property type="molecule type" value="Genomic_DNA"/>
</dbReference>
<feature type="compositionally biased region" description="Low complexity" evidence="1">
    <location>
        <begin position="201"/>
        <end position="216"/>
    </location>
</feature>
<dbReference type="PIRSF" id="PIRSF037118">
    <property type="entry name" value="Tellurite_resistance_TerA"/>
    <property type="match status" value="1"/>
</dbReference>
<evidence type="ECO:0000313" key="4">
    <source>
        <dbReference type="Proteomes" id="UP000323166"/>
    </source>
</evidence>
<dbReference type="InterPro" id="IPR017115">
    <property type="entry name" value="Tellurite_resistance_TerA"/>
</dbReference>
<organism evidence="3 4">
    <name type="scientific">Desulfallas thermosapovorans DSM 6562</name>
    <dbReference type="NCBI Taxonomy" id="1121431"/>
    <lineage>
        <taxon>Bacteria</taxon>
        <taxon>Bacillati</taxon>
        <taxon>Bacillota</taxon>
        <taxon>Clostridia</taxon>
        <taxon>Eubacteriales</taxon>
        <taxon>Desulfallaceae</taxon>
        <taxon>Desulfallas</taxon>
    </lineage>
</organism>
<dbReference type="PANTHER" id="PTHR32097:SF17">
    <property type="entry name" value="CAMP-BINDING PROTEIN 1-RELATED"/>
    <property type="match status" value="1"/>
</dbReference>
<dbReference type="Pfam" id="PF02342">
    <property type="entry name" value="TerD"/>
    <property type="match status" value="1"/>
</dbReference>
<comment type="caution">
    <text evidence="3">The sequence shown here is derived from an EMBL/GenBank/DDBJ whole genome shotgun (WGS) entry which is preliminary data.</text>
</comment>
<evidence type="ECO:0000259" key="2">
    <source>
        <dbReference type="Pfam" id="PF02342"/>
    </source>
</evidence>
<protein>
    <submittedName>
        <fullName evidence="3">Tellurite resistance protein TerA</fullName>
    </submittedName>
</protein>
<dbReference type="PANTHER" id="PTHR32097">
    <property type="entry name" value="CAMP-BINDING PROTEIN 1-RELATED"/>
    <property type="match status" value="1"/>
</dbReference>
<accession>A0A5S4ZRF3</accession>
<dbReference type="CDD" id="cd06974">
    <property type="entry name" value="TerD_like"/>
    <property type="match status" value="2"/>
</dbReference>
<evidence type="ECO:0000256" key="1">
    <source>
        <dbReference type="SAM" id="MobiDB-lite"/>
    </source>
</evidence>
<gene>
    <name evidence="3" type="ORF">LX24_01657</name>
</gene>
<feature type="region of interest" description="Disordered" evidence="1">
    <location>
        <begin position="183"/>
        <end position="256"/>
    </location>
</feature>
<dbReference type="Gene3D" id="2.60.60.30">
    <property type="entry name" value="sav2460 like domains"/>
    <property type="match status" value="2"/>
</dbReference>
<proteinExistence type="predicted"/>
<sequence>MSLTVKRGQKTDLTKNNPGLAEVMVALGWETGAAAIEIDAAAFMLQSNGKCRGDEDFIFYGNPTGRSGAVTVETARVPDKACIKVNLPAVPADVAKIAITLTIYEGPQRGHNFGQVPGAYVRVTGNGNRELIRFNMDGGFSAETAIVVAELYRHQGEWKFNPVAMGYHGGLAALCGGFGIEVSDQPDSGPAGPGSGQPVQPSVRPARPSGSPSGAPLNLSARTSSRQPASQAGQEGTASHAASGSRAGKPSGQRINLSKIELKKKGDRINLEKKANNKLGEILVNLNWNQQKTKQSGGLLGSLFGGGGGGVDLDLGCLIHMKNGQKGVIQALGNSFGSYHSFPYIALDGDDRTGAVAGGENLRINGDHIADFKRILVFAYIYEGVPNWAQADGVVTIKQPGGPDIEVRLDEHDKRKIMCAIALIENVNDETLSVERQVRYFSGHREMDSAYNWGLRWKAGRK</sequence>
<reference evidence="3 4" key="1">
    <citation type="submission" date="2019-07" db="EMBL/GenBank/DDBJ databases">
        <title>Genomic Encyclopedia of Type Strains, Phase I: the one thousand microbial genomes (KMG-I) project.</title>
        <authorList>
            <person name="Kyrpides N."/>
        </authorList>
    </citation>
    <scope>NUCLEOTIDE SEQUENCE [LARGE SCALE GENOMIC DNA]</scope>
    <source>
        <strain evidence="3 4">DSM 6562</strain>
    </source>
</reference>
<dbReference type="InterPro" id="IPR051324">
    <property type="entry name" value="Stress/Tellurium_Resist"/>
</dbReference>
<feature type="domain" description="TerD" evidence="2">
    <location>
        <begin position="1"/>
        <end position="178"/>
    </location>
</feature>
<dbReference type="Proteomes" id="UP000323166">
    <property type="component" value="Unassembled WGS sequence"/>
</dbReference>